<keyword evidence="5" id="KW-1185">Reference proteome</keyword>
<dbReference type="EMBL" id="JAWJUL010000073">
    <property type="protein sequence ID" value="MDV3441386.1"/>
    <property type="molecule type" value="Genomic_DNA"/>
</dbReference>
<reference evidence="3 5" key="2">
    <citation type="submission" date="2023-10" db="EMBL/GenBank/DDBJ databases">
        <title>Pseudomonas otitidis isolated from a paediatric patient with cystic fibrosis in Chile.</title>
        <authorList>
            <person name="Amsteins-Romero L."/>
            <person name="Opazo-Capurro A."/>
            <person name="Matus-Kohler M."/>
            <person name="Gonzalez-Rocha G."/>
        </authorList>
    </citation>
    <scope>NUCLEOTIDE SEQUENCE [LARGE SCALE GENOMIC DNA]</scope>
    <source>
        <strain evidence="3 5">P-714</strain>
    </source>
</reference>
<dbReference type="RefSeq" id="WP_172432249.1">
    <property type="nucleotide sequence ID" value="NZ_AP022642.1"/>
</dbReference>
<dbReference type="AlphaFoldDB" id="A0A679GEB2"/>
<keyword evidence="1" id="KW-0732">Signal</keyword>
<feature type="signal peptide" evidence="1">
    <location>
        <begin position="1"/>
        <end position="26"/>
    </location>
</feature>
<dbReference type="Proteomes" id="UP001273935">
    <property type="component" value="Unassembled WGS sequence"/>
</dbReference>
<dbReference type="SUPFAM" id="SSF111364">
    <property type="entry name" value="Tsx-like channel"/>
    <property type="match status" value="1"/>
</dbReference>
<reference evidence="2 4" key="1">
    <citation type="journal article" date="2020" name="Microbiol. Resour. Announc.">
        <title>Complete genome sequence of Pseudomonas otitidis strain MrB4, isolated from Lake Biwa in Japan.</title>
        <authorList>
            <person name="Miyazaki K."/>
            <person name="Hase E."/>
            <person name="Maruya T."/>
        </authorList>
    </citation>
    <scope>NUCLEOTIDE SEQUENCE [LARGE SCALE GENOMIC DNA]</scope>
    <source>
        <strain evidence="2 4">MrB4</strain>
    </source>
</reference>
<evidence type="ECO:0008006" key="6">
    <source>
        <dbReference type="Google" id="ProtNLM"/>
    </source>
</evidence>
<dbReference type="Proteomes" id="UP000501237">
    <property type="component" value="Chromosome"/>
</dbReference>
<protein>
    <recommendedName>
        <fullName evidence="6">Outer membrane protein beta-barrel domain-containing protein</fullName>
    </recommendedName>
</protein>
<evidence type="ECO:0000313" key="2">
    <source>
        <dbReference type="EMBL" id="BCA26129.1"/>
    </source>
</evidence>
<evidence type="ECO:0000256" key="1">
    <source>
        <dbReference type="SAM" id="SignalP"/>
    </source>
</evidence>
<accession>A0A679GEB2</accession>
<proteinExistence type="predicted"/>
<dbReference type="EMBL" id="AP022642">
    <property type="protein sequence ID" value="BCA26129.1"/>
    <property type="molecule type" value="Genomic_DNA"/>
</dbReference>
<dbReference type="KEGG" id="poj:PtoMrB4_01060"/>
<feature type="chain" id="PRO_5025462744" description="Outer membrane protein beta-barrel domain-containing protein" evidence="1">
    <location>
        <begin position="27"/>
        <end position="206"/>
    </location>
</feature>
<gene>
    <name evidence="2" type="ORF">PtoMrB4_01060</name>
    <name evidence="3" type="ORF">R0G64_18350</name>
</gene>
<evidence type="ECO:0000313" key="3">
    <source>
        <dbReference type="EMBL" id="MDV3441386.1"/>
    </source>
</evidence>
<dbReference type="GO" id="GO:0009279">
    <property type="term" value="C:cell outer membrane"/>
    <property type="evidence" value="ECO:0007669"/>
    <property type="project" value="InterPro"/>
</dbReference>
<organism evidence="2 4">
    <name type="scientific">Metapseudomonas otitidis</name>
    <dbReference type="NCBI Taxonomy" id="319939"/>
    <lineage>
        <taxon>Bacteria</taxon>
        <taxon>Pseudomonadati</taxon>
        <taxon>Pseudomonadota</taxon>
        <taxon>Gammaproteobacteria</taxon>
        <taxon>Pseudomonadales</taxon>
        <taxon>Pseudomonadaceae</taxon>
        <taxon>Metapseudomonas</taxon>
    </lineage>
</organism>
<dbReference type="InterPro" id="IPR036777">
    <property type="entry name" value="Channel_Tsx-like_sf"/>
</dbReference>
<dbReference type="GeneID" id="57395314"/>
<sequence length="206" mass="22025">MRASFHRAACWLGALALGLCSAQAPAESLLPLMDSNLAFTTLPYSAGESFVRPGNEAPRPPMASAGLGWHASSAEHLALSGLSLIVAAPELELLDLALLPRDDAREPGRTAQLSGTWLYAFGIGDSEWLLDGGLDWAGSEGSRAAGFGFSPQLSFDAGDYFFSRERELLLGLQYLQQSGGLGQGDDRLLPLPGDQRALRGTLRYRF</sequence>
<evidence type="ECO:0000313" key="4">
    <source>
        <dbReference type="Proteomes" id="UP000501237"/>
    </source>
</evidence>
<evidence type="ECO:0000313" key="5">
    <source>
        <dbReference type="Proteomes" id="UP001273935"/>
    </source>
</evidence>
<name>A0A679GEB2_9GAMM</name>